<reference evidence="2 3" key="1">
    <citation type="submission" date="2021-01" db="EMBL/GenBank/DDBJ databases">
        <title>Actinoplanes sp. nov. LDG1-01 isolated from lichen.</title>
        <authorList>
            <person name="Saeng-In P."/>
            <person name="Phongsopitanun W."/>
            <person name="Kanchanasin P."/>
            <person name="Yuki M."/>
            <person name="Kudo T."/>
            <person name="Ohkuma M."/>
            <person name="Tanasupawat S."/>
        </authorList>
    </citation>
    <scope>NUCLEOTIDE SEQUENCE [LARGE SCALE GENOMIC DNA]</scope>
    <source>
        <strain evidence="2 3">LDG1-01</strain>
    </source>
</reference>
<dbReference type="RefSeq" id="WP_202990502.1">
    <property type="nucleotide sequence ID" value="NZ_JAENHO010000002.1"/>
</dbReference>
<keyword evidence="3" id="KW-1185">Reference proteome</keyword>
<dbReference type="InterPro" id="IPR050508">
    <property type="entry name" value="Methyltransf_Superfamily"/>
</dbReference>
<dbReference type="PANTHER" id="PTHR42912">
    <property type="entry name" value="METHYLTRANSFERASE"/>
    <property type="match status" value="1"/>
</dbReference>
<evidence type="ECO:0000313" key="2">
    <source>
        <dbReference type="EMBL" id="MBL7254165.1"/>
    </source>
</evidence>
<dbReference type="Pfam" id="PF08241">
    <property type="entry name" value="Methyltransf_11"/>
    <property type="match status" value="1"/>
</dbReference>
<keyword evidence="2" id="KW-0489">Methyltransferase</keyword>
<name>A0ABS1VHP5_9ACTN</name>
<accession>A0ABS1VHP5</accession>
<keyword evidence="2" id="KW-0808">Transferase</keyword>
<organism evidence="2 3">
    <name type="scientific">Paractinoplanes lichenicola</name>
    <dbReference type="NCBI Taxonomy" id="2802976"/>
    <lineage>
        <taxon>Bacteria</taxon>
        <taxon>Bacillati</taxon>
        <taxon>Actinomycetota</taxon>
        <taxon>Actinomycetes</taxon>
        <taxon>Micromonosporales</taxon>
        <taxon>Micromonosporaceae</taxon>
        <taxon>Paractinoplanes</taxon>
    </lineage>
</organism>
<gene>
    <name evidence="2" type="ORF">JKJ07_07560</name>
</gene>
<dbReference type="EMBL" id="JAENHO010000002">
    <property type="protein sequence ID" value="MBL7254165.1"/>
    <property type="molecule type" value="Genomic_DNA"/>
</dbReference>
<feature type="domain" description="Methyltransferase type 11" evidence="1">
    <location>
        <begin position="42"/>
        <end position="133"/>
    </location>
</feature>
<dbReference type="SUPFAM" id="SSF53335">
    <property type="entry name" value="S-adenosyl-L-methionine-dependent methyltransferases"/>
    <property type="match status" value="1"/>
</dbReference>
<dbReference type="Gene3D" id="3.40.50.150">
    <property type="entry name" value="Vaccinia Virus protein VP39"/>
    <property type="match status" value="1"/>
</dbReference>
<proteinExistence type="predicted"/>
<sequence>MDAVIAHFDGVAERYDEVLPFFSGFAGLAVEQLAPPVGVRALDLAAGRGALTEALLARGADVTAVDAAPRMVALLQAAHPGVPATVMDVSRLGFPDDSFNLVVCGFAIHIVTDPEATLREALRVTRPGGRLAFTVPGRADGSPDPWDDPLVELYAEYRRYQQSGHGRQGNDFDFEDGFPGLEDLTAATLEVAIPVPDGETYWRWSRSHGSGRFIDNLTAFRRAEMHARLLEQMVERPGFVLRRSATLWTARRG</sequence>
<dbReference type="GO" id="GO:0032259">
    <property type="term" value="P:methylation"/>
    <property type="evidence" value="ECO:0007669"/>
    <property type="project" value="UniProtKB-KW"/>
</dbReference>
<dbReference type="Proteomes" id="UP000598996">
    <property type="component" value="Unassembled WGS sequence"/>
</dbReference>
<evidence type="ECO:0000313" key="3">
    <source>
        <dbReference type="Proteomes" id="UP000598996"/>
    </source>
</evidence>
<protein>
    <submittedName>
        <fullName evidence="2">Class I SAM-dependent methyltransferase</fullName>
    </submittedName>
</protein>
<dbReference type="InterPro" id="IPR013216">
    <property type="entry name" value="Methyltransf_11"/>
</dbReference>
<dbReference type="PANTHER" id="PTHR42912:SF95">
    <property type="entry name" value="METHYLTRANSFERASE TYPE 11 DOMAIN-CONTAINING PROTEIN"/>
    <property type="match status" value="1"/>
</dbReference>
<evidence type="ECO:0000259" key="1">
    <source>
        <dbReference type="Pfam" id="PF08241"/>
    </source>
</evidence>
<dbReference type="GO" id="GO:0008168">
    <property type="term" value="F:methyltransferase activity"/>
    <property type="evidence" value="ECO:0007669"/>
    <property type="project" value="UniProtKB-KW"/>
</dbReference>
<comment type="caution">
    <text evidence="2">The sequence shown here is derived from an EMBL/GenBank/DDBJ whole genome shotgun (WGS) entry which is preliminary data.</text>
</comment>
<dbReference type="CDD" id="cd02440">
    <property type="entry name" value="AdoMet_MTases"/>
    <property type="match status" value="1"/>
</dbReference>
<dbReference type="InterPro" id="IPR029063">
    <property type="entry name" value="SAM-dependent_MTases_sf"/>
</dbReference>